<feature type="compositionally biased region" description="Polar residues" evidence="1">
    <location>
        <begin position="34"/>
        <end position="48"/>
    </location>
</feature>
<gene>
    <name evidence="2" type="ORF">DARMORV10_A08P11170.1</name>
</gene>
<evidence type="ECO:0000256" key="1">
    <source>
        <dbReference type="SAM" id="MobiDB-lite"/>
    </source>
</evidence>
<feature type="non-terminal residue" evidence="2">
    <location>
        <position position="48"/>
    </location>
</feature>
<proteinExistence type="predicted"/>
<protein>
    <submittedName>
        <fullName evidence="2">(rape) hypothetical protein</fullName>
    </submittedName>
</protein>
<accession>A0A817A4I0</accession>
<dbReference type="AlphaFoldDB" id="A0A817A4I0"/>
<feature type="region of interest" description="Disordered" evidence="1">
    <location>
        <begin position="20"/>
        <end position="48"/>
    </location>
</feature>
<dbReference type="EMBL" id="HG994362">
    <property type="protein sequence ID" value="CAF2230157.1"/>
    <property type="molecule type" value="Genomic_DNA"/>
</dbReference>
<organism evidence="2">
    <name type="scientific">Brassica napus</name>
    <name type="common">Rape</name>
    <dbReference type="NCBI Taxonomy" id="3708"/>
    <lineage>
        <taxon>Eukaryota</taxon>
        <taxon>Viridiplantae</taxon>
        <taxon>Streptophyta</taxon>
        <taxon>Embryophyta</taxon>
        <taxon>Tracheophyta</taxon>
        <taxon>Spermatophyta</taxon>
        <taxon>Magnoliopsida</taxon>
        <taxon>eudicotyledons</taxon>
        <taxon>Gunneridae</taxon>
        <taxon>Pentapetalae</taxon>
        <taxon>rosids</taxon>
        <taxon>malvids</taxon>
        <taxon>Brassicales</taxon>
        <taxon>Brassicaceae</taxon>
        <taxon>Brassiceae</taxon>
        <taxon>Brassica</taxon>
    </lineage>
</organism>
<reference evidence="2" key="1">
    <citation type="submission" date="2021-01" db="EMBL/GenBank/DDBJ databases">
        <authorList>
            <consortium name="Genoscope - CEA"/>
            <person name="William W."/>
        </authorList>
    </citation>
    <scope>NUCLEOTIDE SEQUENCE</scope>
</reference>
<dbReference type="Proteomes" id="UP001295469">
    <property type="component" value="Chromosome A08"/>
</dbReference>
<feature type="non-terminal residue" evidence="2">
    <location>
        <position position="1"/>
    </location>
</feature>
<name>A0A817A4I0_BRANA</name>
<feature type="compositionally biased region" description="Basic and acidic residues" evidence="1">
    <location>
        <begin position="20"/>
        <end position="30"/>
    </location>
</feature>
<evidence type="ECO:0000313" key="2">
    <source>
        <dbReference type="EMBL" id="CAF2230157.1"/>
    </source>
</evidence>
<sequence length="48" mass="5126">WREGILGELRPETLIGGEVKSNKECGRDEGSEADGSTCQTESDGINTT</sequence>